<dbReference type="Proteomes" id="UP000694415">
    <property type="component" value="Unplaced"/>
</dbReference>
<proteinExistence type="predicted"/>
<evidence type="ECO:0000313" key="5">
    <source>
        <dbReference type="Proteomes" id="UP000694415"/>
    </source>
</evidence>
<name>A0A8C6HBC3_MUSSI</name>
<reference evidence="4" key="1">
    <citation type="submission" date="2025-08" db="UniProtKB">
        <authorList>
            <consortium name="Ensembl"/>
        </authorList>
    </citation>
    <scope>IDENTIFICATION</scope>
</reference>
<reference evidence="4" key="2">
    <citation type="submission" date="2025-09" db="UniProtKB">
        <authorList>
            <consortium name="Ensembl"/>
        </authorList>
    </citation>
    <scope>IDENTIFICATION</scope>
</reference>
<dbReference type="InterPro" id="IPR050769">
    <property type="entry name" value="NAT_camello-type"/>
</dbReference>
<keyword evidence="2" id="KW-1133">Transmembrane helix</keyword>
<feature type="transmembrane region" description="Helical" evidence="2">
    <location>
        <begin position="32"/>
        <end position="53"/>
    </location>
</feature>
<keyword evidence="2" id="KW-0472">Membrane</keyword>
<dbReference type="PANTHER" id="PTHR13947:SF56">
    <property type="entry name" value="N-ACETYLTRANSFERASE CML5-RELATED"/>
    <property type="match status" value="1"/>
</dbReference>
<evidence type="ECO:0000259" key="3">
    <source>
        <dbReference type="PROSITE" id="PS51186"/>
    </source>
</evidence>
<feature type="transmembrane region" description="Helical" evidence="2">
    <location>
        <begin position="59"/>
        <end position="78"/>
    </location>
</feature>
<evidence type="ECO:0000256" key="1">
    <source>
        <dbReference type="ARBA" id="ARBA00022679"/>
    </source>
</evidence>
<dbReference type="PANTHER" id="PTHR13947">
    <property type="entry name" value="GNAT FAMILY N-ACETYLTRANSFERASE"/>
    <property type="match status" value="1"/>
</dbReference>
<dbReference type="GO" id="GO:0007507">
    <property type="term" value="P:heart development"/>
    <property type="evidence" value="ECO:0007669"/>
    <property type="project" value="Ensembl"/>
</dbReference>
<protein>
    <submittedName>
        <fullName evidence="4">N-acetyltransferase 8 (GCN5-related) family member 5</fullName>
    </submittedName>
</protein>
<dbReference type="InterPro" id="IPR016181">
    <property type="entry name" value="Acyl_CoA_acyltransferase"/>
</dbReference>
<sequence>MAPYQIRQYQERDYKLVVGLFSRGMMEHIPAAFRYTLLLPQTLLFLFAMPLTIVLVSGSWLLAVICIFFLLLLLRLLAGQPFKDYVAQCLQTDMADITKSYLNAHGSFWVAESGGLVVGTVGGLPVKDPPLGRKQMQLFHLSVSSQHRGQGIAKALVRTVFQFARDQGYSDVVLETSVIQQSAITLYEAMGFQRTGKYSEISIIKWLITFSIIHFTYSFPSTQKHEL</sequence>
<dbReference type="Gene3D" id="3.40.630.30">
    <property type="match status" value="1"/>
</dbReference>
<dbReference type="GO" id="GO:0007368">
    <property type="term" value="P:determination of left/right symmetry"/>
    <property type="evidence" value="ECO:0007669"/>
    <property type="project" value="Ensembl"/>
</dbReference>
<dbReference type="AlphaFoldDB" id="A0A8C6HBC3"/>
<evidence type="ECO:0000256" key="2">
    <source>
        <dbReference type="SAM" id="Phobius"/>
    </source>
</evidence>
<dbReference type="GO" id="GO:0008080">
    <property type="term" value="F:N-acetyltransferase activity"/>
    <property type="evidence" value="ECO:0007669"/>
    <property type="project" value="InterPro"/>
</dbReference>
<keyword evidence="1" id="KW-0808">Transferase</keyword>
<evidence type="ECO:0000313" key="4">
    <source>
        <dbReference type="Ensembl" id="ENSMSIP00000018574.1"/>
    </source>
</evidence>
<dbReference type="PROSITE" id="PS51186">
    <property type="entry name" value="GNAT"/>
    <property type="match status" value="1"/>
</dbReference>
<dbReference type="Pfam" id="PF00583">
    <property type="entry name" value="Acetyltransf_1"/>
    <property type="match status" value="1"/>
</dbReference>
<dbReference type="GeneTree" id="ENSGT00950000182932"/>
<keyword evidence="2" id="KW-0812">Transmembrane</keyword>
<organism evidence="4 5">
    <name type="scientific">Mus spicilegus</name>
    <name type="common">Mound-building mouse</name>
    <dbReference type="NCBI Taxonomy" id="10103"/>
    <lineage>
        <taxon>Eukaryota</taxon>
        <taxon>Metazoa</taxon>
        <taxon>Chordata</taxon>
        <taxon>Craniata</taxon>
        <taxon>Vertebrata</taxon>
        <taxon>Euteleostomi</taxon>
        <taxon>Mammalia</taxon>
        <taxon>Eutheria</taxon>
        <taxon>Euarchontoglires</taxon>
        <taxon>Glires</taxon>
        <taxon>Rodentia</taxon>
        <taxon>Myomorpha</taxon>
        <taxon>Muroidea</taxon>
        <taxon>Muridae</taxon>
        <taxon>Murinae</taxon>
        <taxon>Mus</taxon>
        <taxon>Mus</taxon>
    </lineage>
</organism>
<dbReference type="Ensembl" id="ENSMSIT00000023465.1">
    <property type="protein sequence ID" value="ENSMSIP00000018574.1"/>
    <property type="gene ID" value="ENSMSIG00000015829.1"/>
</dbReference>
<dbReference type="InterPro" id="IPR000182">
    <property type="entry name" value="GNAT_dom"/>
</dbReference>
<accession>A0A8C6HBC3</accession>
<dbReference type="SUPFAM" id="SSF55729">
    <property type="entry name" value="Acyl-CoA N-acyltransferases (Nat)"/>
    <property type="match status" value="1"/>
</dbReference>
<dbReference type="CDD" id="cd04301">
    <property type="entry name" value="NAT_SF"/>
    <property type="match status" value="1"/>
</dbReference>
<feature type="domain" description="N-acetyltransferase" evidence="3">
    <location>
        <begin position="69"/>
        <end position="213"/>
    </location>
</feature>
<keyword evidence="5" id="KW-1185">Reference proteome</keyword>